<evidence type="ECO:0000256" key="1">
    <source>
        <dbReference type="PROSITE-ProRule" id="PRU00723"/>
    </source>
</evidence>
<sequence>MFLIQGSKLEYRHCEGARFNPKDCSYWLKGKCLNPRCTFGHHQFSRLFITECTISSPHNCMRHHSFLFDRIRNFEHFSVILSPRESLFRNPRAMAVPAEPSSSTAVQVADRPPPNNINRYTIPCSFFMKGKGLKGTSKALNASFPGKAYPS</sequence>
<dbReference type="PANTHER" id="PTHR15725">
    <property type="entry name" value="ZN-FINGER, C-X8-C-X5-C-X3-H TYPE-CONTAINING"/>
    <property type="match status" value="1"/>
</dbReference>
<name>A0A9E7JXA9_9LILI</name>
<reference evidence="3" key="1">
    <citation type="submission" date="2022-05" db="EMBL/GenBank/DDBJ databases">
        <title>The Musa troglodytarum L. genome provides insights into the mechanism of non-climacteric behaviour and enrichment of carotenoids.</title>
        <authorList>
            <person name="Wang J."/>
        </authorList>
    </citation>
    <scope>NUCLEOTIDE SEQUENCE</scope>
    <source>
        <tissue evidence="3">Leaf</tissue>
    </source>
</reference>
<dbReference type="PROSITE" id="PS50103">
    <property type="entry name" value="ZF_C3H1"/>
    <property type="match status" value="1"/>
</dbReference>
<dbReference type="AlphaFoldDB" id="A0A9E7JXA9"/>
<proteinExistence type="predicted"/>
<feature type="zinc finger region" description="C3H1-type" evidence="1">
    <location>
        <begin position="18"/>
        <end position="45"/>
    </location>
</feature>
<keyword evidence="1" id="KW-0479">Metal-binding</keyword>
<dbReference type="OrthoDB" id="5395350at2759"/>
<evidence type="ECO:0000313" key="3">
    <source>
        <dbReference type="EMBL" id="URD98072.1"/>
    </source>
</evidence>
<accession>A0A9E7JXA9</accession>
<keyword evidence="1" id="KW-0863">Zinc-finger</keyword>
<dbReference type="GO" id="GO:0003729">
    <property type="term" value="F:mRNA binding"/>
    <property type="evidence" value="ECO:0007669"/>
    <property type="project" value="TreeGrafter"/>
</dbReference>
<evidence type="ECO:0000259" key="2">
    <source>
        <dbReference type="PROSITE" id="PS50103"/>
    </source>
</evidence>
<dbReference type="EMBL" id="CP097506">
    <property type="protein sequence ID" value="URD98072.1"/>
    <property type="molecule type" value="Genomic_DNA"/>
</dbReference>
<dbReference type="GO" id="GO:0008270">
    <property type="term" value="F:zinc ion binding"/>
    <property type="evidence" value="ECO:0007669"/>
    <property type="project" value="UniProtKB-KW"/>
</dbReference>
<dbReference type="InterPro" id="IPR000571">
    <property type="entry name" value="Znf_CCCH"/>
</dbReference>
<gene>
    <name evidence="3" type="ORF">MUK42_34030</name>
</gene>
<feature type="domain" description="C3H1-type" evidence="2">
    <location>
        <begin position="18"/>
        <end position="45"/>
    </location>
</feature>
<evidence type="ECO:0000313" key="4">
    <source>
        <dbReference type="Proteomes" id="UP001055439"/>
    </source>
</evidence>
<dbReference type="PANTHER" id="PTHR15725:SF14">
    <property type="entry name" value="ZINC FINGER CCCH DOMAIN-CONTAINING PROTEIN 11A"/>
    <property type="match status" value="1"/>
</dbReference>
<dbReference type="Proteomes" id="UP001055439">
    <property type="component" value="Chromosome 4"/>
</dbReference>
<keyword evidence="1" id="KW-0862">Zinc</keyword>
<protein>
    <submittedName>
        <fullName evidence="3">Zinc finger CCCH domain-containing protein</fullName>
    </submittedName>
</protein>
<organism evidence="3 4">
    <name type="scientific">Musa troglodytarum</name>
    <name type="common">fe'i banana</name>
    <dbReference type="NCBI Taxonomy" id="320322"/>
    <lineage>
        <taxon>Eukaryota</taxon>
        <taxon>Viridiplantae</taxon>
        <taxon>Streptophyta</taxon>
        <taxon>Embryophyta</taxon>
        <taxon>Tracheophyta</taxon>
        <taxon>Spermatophyta</taxon>
        <taxon>Magnoliopsida</taxon>
        <taxon>Liliopsida</taxon>
        <taxon>Zingiberales</taxon>
        <taxon>Musaceae</taxon>
        <taxon>Musa</taxon>
    </lineage>
</organism>
<keyword evidence="4" id="KW-1185">Reference proteome</keyword>